<name>A0A7H8N071_STRMI</name>
<keyword evidence="2" id="KW-0614">Plasmid</keyword>
<dbReference type="EMBL" id="CP054927">
    <property type="protein sequence ID" value="QKW47761.1"/>
    <property type="molecule type" value="Genomic_DNA"/>
</dbReference>
<accession>A0A7H8N071</accession>
<reference evidence="2 3" key="1">
    <citation type="submission" date="2020-06" db="EMBL/GenBank/DDBJ databases">
        <title>Genome mining for natural products.</title>
        <authorList>
            <person name="Zhang B."/>
            <person name="Shi J."/>
            <person name="Ge H."/>
        </authorList>
    </citation>
    <scope>NUCLEOTIDE SEQUENCE [LARGE SCALE GENOMIC DNA]</scope>
    <source>
        <strain evidence="2 3">NA06532</strain>
        <plasmid evidence="2 3">unnamed1</plasmid>
    </source>
</reference>
<dbReference type="AlphaFoldDB" id="A0A7H8N071"/>
<proteinExistence type="predicted"/>
<dbReference type="RefSeq" id="WP_176145653.1">
    <property type="nucleotide sequence ID" value="NZ_CP054927.1"/>
</dbReference>
<geneLocation type="plasmid" evidence="2 3">
    <name>unnamed1</name>
</geneLocation>
<evidence type="ECO:0000313" key="3">
    <source>
        <dbReference type="Proteomes" id="UP000509345"/>
    </source>
</evidence>
<dbReference type="Proteomes" id="UP000509345">
    <property type="component" value="Plasmid unnamed1"/>
</dbReference>
<organism evidence="2 3">
    <name type="scientific">Streptomyces microflavus</name>
    <name type="common">Streptomyces lipmanii</name>
    <dbReference type="NCBI Taxonomy" id="1919"/>
    <lineage>
        <taxon>Bacteria</taxon>
        <taxon>Bacillati</taxon>
        <taxon>Actinomycetota</taxon>
        <taxon>Actinomycetes</taxon>
        <taxon>Kitasatosporales</taxon>
        <taxon>Streptomycetaceae</taxon>
        <taxon>Streptomyces</taxon>
    </lineage>
</organism>
<sequence length="73" mass="7819">MGSPVVHDGKQVGDLLQAWADGNLVRWKGVLPPPMITWEDTLDDPLVPQFDPPPSSPVARVRSSASSTSSAPR</sequence>
<gene>
    <name evidence="2" type="ORF">HUT09_34875</name>
</gene>
<dbReference type="GeneID" id="87636461"/>
<evidence type="ECO:0000313" key="2">
    <source>
        <dbReference type="EMBL" id="QKW47761.1"/>
    </source>
</evidence>
<protein>
    <submittedName>
        <fullName evidence="2">Uncharacterized protein</fullName>
    </submittedName>
</protein>
<feature type="compositionally biased region" description="Low complexity" evidence="1">
    <location>
        <begin position="57"/>
        <end position="73"/>
    </location>
</feature>
<feature type="region of interest" description="Disordered" evidence="1">
    <location>
        <begin position="41"/>
        <end position="73"/>
    </location>
</feature>
<evidence type="ECO:0000256" key="1">
    <source>
        <dbReference type="SAM" id="MobiDB-lite"/>
    </source>
</evidence>